<keyword evidence="4" id="KW-0337">GPI-anchor biosynthesis</keyword>
<accession>A0ABD0YH97</accession>
<comment type="subcellular location">
    <subcellularLocation>
        <location evidence="1">Membrane</location>
        <topology evidence="1">Multi-pass membrane protein</topology>
    </subcellularLocation>
</comment>
<dbReference type="Pfam" id="PF06432">
    <property type="entry name" value="GPI2"/>
    <property type="match status" value="1"/>
</dbReference>
<evidence type="ECO:0000313" key="10">
    <source>
        <dbReference type="Proteomes" id="UP001558652"/>
    </source>
</evidence>
<dbReference type="EMBL" id="JBFDAA010000007">
    <property type="protein sequence ID" value="KAL1130566.1"/>
    <property type="molecule type" value="Genomic_DNA"/>
</dbReference>
<evidence type="ECO:0000256" key="6">
    <source>
        <dbReference type="ARBA" id="ARBA00022989"/>
    </source>
</evidence>
<name>A0ABD0YH97_9HEMI</name>
<keyword evidence="6 8" id="KW-1133">Transmembrane helix</keyword>
<evidence type="ECO:0000256" key="3">
    <source>
        <dbReference type="ARBA" id="ARBA00008321"/>
    </source>
</evidence>
<evidence type="ECO:0000256" key="4">
    <source>
        <dbReference type="ARBA" id="ARBA00022502"/>
    </source>
</evidence>
<keyword evidence="7 8" id="KW-0472">Membrane</keyword>
<comment type="pathway">
    <text evidence="2">Glycolipid biosynthesis; glycosylphosphatidylinositol-anchor biosynthesis.</text>
</comment>
<sequence length="272" mass="30073">MAGSEQRKPWRKVLYANEDYPDNYTDASFLEELKKNVNERRVSLTTAIAGAALVSQQLCLIITFCLGYVLLHLAVVGPTAFLGTCCLLGACGYALYTPPLIKLPSHARSVIIFFALGYLLSPVLKTLTESVSTDTIYATTVFTMAVHLVFFDYGVKAFIVSSSLSINASVFGSLCLASRLATPYHAFVLLAWAVHCFVLCPVLLAKLGHPPLITVIIIIICTFMLYQFSPSLVLLFISAVVFINFICPYLFVRWHTYKDNIYGPWDEAVVTS</sequence>
<gene>
    <name evidence="9" type="ORF">AAG570_011812</name>
</gene>
<feature type="transmembrane region" description="Helical" evidence="8">
    <location>
        <begin position="44"/>
        <end position="69"/>
    </location>
</feature>
<evidence type="ECO:0008006" key="11">
    <source>
        <dbReference type="Google" id="ProtNLM"/>
    </source>
</evidence>
<dbReference type="GO" id="GO:0006506">
    <property type="term" value="P:GPI anchor biosynthetic process"/>
    <property type="evidence" value="ECO:0007669"/>
    <property type="project" value="UniProtKB-KW"/>
</dbReference>
<dbReference type="AlphaFoldDB" id="A0ABD0YH97"/>
<protein>
    <recommendedName>
        <fullName evidence="11">Phosphatidylinositol N-acetylglucosaminyltransferase subunit C</fullName>
    </recommendedName>
</protein>
<reference evidence="9 10" key="1">
    <citation type="submission" date="2024-07" db="EMBL/GenBank/DDBJ databases">
        <title>Chromosome-level genome assembly of the water stick insect Ranatra chinensis (Heteroptera: Nepidae).</title>
        <authorList>
            <person name="Liu X."/>
        </authorList>
    </citation>
    <scope>NUCLEOTIDE SEQUENCE [LARGE SCALE GENOMIC DNA]</scope>
    <source>
        <strain evidence="9">Cailab_2021Rc</strain>
        <tissue evidence="9">Muscle</tissue>
    </source>
</reference>
<feature type="transmembrane region" description="Helical" evidence="8">
    <location>
        <begin position="212"/>
        <end position="228"/>
    </location>
</feature>
<dbReference type="GO" id="GO:0016020">
    <property type="term" value="C:membrane"/>
    <property type="evidence" value="ECO:0007669"/>
    <property type="project" value="UniProtKB-SubCell"/>
</dbReference>
<feature type="transmembrane region" description="Helical" evidence="8">
    <location>
        <begin position="187"/>
        <end position="205"/>
    </location>
</feature>
<dbReference type="PIRSF" id="PIRSF016104">
    <property type="entry name" value="GPI2"/>
    <property type="match status" value="1"/>
</dbReference>
<dbReference type="PANTHER" id="PTHR12982">
    <property type="entry name" value="PHOSPHATIDYLINOSITOL GLYCAN, CLASS C"/>
    <property type="match status" value="1"/>
</dbReference>
<keyword evidence="10" id="KW-1185">Reference proteome</keyword>
<feature type="transmembrane region" description="Helical" evidence="8">
    <location>
        <begin position="234"/>
        <end position="252"/>
    </location>
</feature>
<organism evidence="9 10">
    <name type="scientific">Ranatra chinensis</name>
    <dbReference type="NCBI Taxonomy" id="642074"/>
    <lineage>
        <taxon>Eukaryota</taxon>
        <taxon>Metazoa</taxon>
        <taxon>Ecdysozoa</taxon>
        <taxon>Arthropoda</taxon>
        <taxon>Hexapoda</taxon>
        <taxon>Insecta</taxon>
        <taxon>Pterygota</taxon>
        <taxon>Neoptera</taxon>
        <taxon>Paraneoptera</taxon>
        <taxon>Hemiptera</taxon>
        <taxon>Heteroptera</taxon>
        <taxon>Panheteroptera</taxon>
        <taxon>Nepomorpha</taxon>
        <taxon>Nepidae</taxon>
        <taxon>Ranatrinae</taxon>
        <taxon>Ranatra</taxon>
    </lineage>
</organism>
<dbReference type="InterPro" id="IPR009450">
    <property type="entry name" value="Plno_GlcNAc_GPI2"/>
</dbReference>
<proteinExistence type="inferred from homology"/>
<evidence type="ECO:0000256" key="1">
    <source>
        <dbReference type="ARBA" id="ARBA00004141"/>
    </source>
</evidence>
<keyword evidence="5 8" id="KW-0812">Transmembrane</keyword>
<evidence type="ECO:0000256" key="8">
    <source>
        <dbReference type="SAM" id="Phobius"/>
    </source>
</evidence>
<comment type="similarity">
    <text evidence="3">Belongs to the PIGC family.</text>
</comment>
<feature type="transmembrane region" description="Helical" evidence="8">
    <location>
        <begin position="107"/>
        <end position="124"/>
    </location>
</feature>
<evidence type="ECO:0000256" key="2">
    <source>
        <dbReference type="ARBA" id="ARBA00004687"/>
    </source>
</evidence>
<comment type="caution">
    <text evidence="9">The sequence shown here is derived from an EMBL/GenBank/DDBJ whole genome shotgun (WGS) entry which is preliminary data.</text>
</comment>
<evidence type="ECO:0000313" key="9">
    <source>
        <dbReference type="EMBL" id="KAL1130566.1"/>
    </source>
</evidence>
<feature type="transmembrane region" description="Helical" evidence="8">
    <location>
        <begin position="136"/>
        <end position="155"/>
    </location>
</feature>
<evidence type="ECO:0000256" key="5">
    <source>
        <dbReference type="ARBA" id="ARBA00022692"/>
    </source>
</evidence>
<feature type="transmembrane region" description="Helical" evidence="8">
    <location>
        <begin position="75"/>
        <end position="95"/>
    </location>
</feature>
<feature type="transmembrane region" description="Helical" evidence="8">
    <location>
        <begin position="164"/>
        <end position="181"/>
    </location>
</feature>
<dbReference type="Proteomes" id="UP001558652">
    <property type="component" value="Unassembled WGS sequence"/>
</dbReference>
<dbReference type="PANTHER" id="PTHR12982:SF0">
    <property type="entry name" value="PHOSPHATIDYLINOSITOL N-ACETYLGLUCOSAMINYLTRANSFERASE SUBUNIT C"/>
    <property type="match status" value="1"/>
</dbReference>
<evidence type="ECO:0000256" key="7">
    <source>
        <dbReference type="ARBA" id="ARBA00023136"/>
    </source>
</evidence>